<evidence type="ECO:0000313" key="3">
    <source>
        <dbReference type="Proteomes" id="UP000321261"/>
    </source>
</evidence>
<sequence>MDHPFSPRPTTRSGSILEGRVFRDVTPEHAGDVGDGTVFEYHEDDDATVWARYSGGGVRLGYLVGTRSARTLDFRYVHVTTEGQTASGHCVSRVELLDDGRLRMHEQWSWDSKPGSGTSVVEEVPGSP</sequence>
<dbReference type="AlphaFoldDB" id="A0A561SV01"/>
<feature type="region of interest" description="Disordered" evidence="1">
    <location>
        <begin position="108"/>
        <end position="128"/>
    </location>
</feature>
<dbReference type="InterPro" id="IPR058595">
    <property type="entry name" value="Avidin-like"/>
</dbReference>
<organism evidence="2 3">
    <name type="scientific">Pseudonocardia hierapolitana</name>
    <dbReference type="NCBI Taxonomy" id="1128676"/>
    <lineage>
        <taxon>Bacteria</taxon>
        <taxon>Bacillati</taxon>
        <taxon>Actinomycetota</taxon>
        <taxon>Actinomycetes</taxon>
        <taxon>Pseudonocardiales</taxon>
        <taxon>Pseudonocardiaceae</taxon>
        <taxon>Pseudonocardia</taxon>
    </lineage>
</organism>
<keyword evidence="3" id="KW-1185">Reference proteome</keyword>
<dbReference type="Proteomes" id="UP000321261">
    <property type="component" value="Unassembled WGS sequence"/>
</dbReference>
<evidence type="ECO:0000256" key="1">
    <source>
        <dbReference type="SAM" id="MobiDB-lite"/>
    </source>
</evidence>
<dbReference type="RefSeq" id="WP_246170534.1">
    <property type="nucleotide sequence ID" value="NZ_VIWU01000001.1"/>
</dbReference>
<accession>A0A561SV01</accession>
<evidence type="ECO:0000313" key="2">
    <source>
        <dbReference type="EMBL" id="TWF78687.1"/>
    </source>
</evidence>
<protein>
    <submittedName>
        <fullName evidence="2">Uncharacterized protein</fullName>
    </submittedName>
</protein>
<dbReference type="EMBL" id="VIWU01000001">
    <property type="protein sequence ID" value="TWF78687.1"/>
    <property type="molecule type" value="Genomic_DNA"/>
</dbReference>
<reference evidence="2 3" key="1">
    <citation type="submission" date="2019-06" db="EMBL/GenBank/DDBJ databases">
        <title>Sequencing the genomes of 1000 actinobacteria strains.</title>
        <authorList>
            <person name="Klenk H.-P."/>
        </authorList>
    </citation>
    <scope>NUCLEOTIDE SEQUENCE [LARGE SCALE GENOMIC DNA]</scope>
    <source>
        <strain evidence="2 3">DSM 45671</strain>
    </source>
</reference>
<comment type="caution">
    <text evidence="2">The sequence shown here is derived from an EMBL/GenBank/DDBJ whole genome shotgun (WGS) entry which is preliminary data.</text>
</comment>
<dbReference type="Pfam" id="PF26421">
    <property type="entry name" value="Avidin_like"/>
    <property type="match status" value="1"/>
</dbReference>
<proteinExistence type="predicted"/>
<name>A0A561SV01_9PSEU</name>
<gene>
    <name evidence="2" type="ORF">FHX44_114610</name>
</gene>